<dbReference type="AlphaFoldDB" id="A0A0B0IK36"/>
<name>A0A0B0IK36_9BACI</name>
<comment type="caution">
    <text evidence="1">The sequence shown here is derived from an EMBL/GenBank/DDBJ whole genome shotgun (WGS) entry which is preliminary data.</text>
</comment>
<dbReference type="Gene3D" id="3.10.129.10">
    <property type="entry name" value="Hotdog Thioesterase"/>
    <property type="match status" value="1"/>
</dbReference>
<accession>A0A0B0IK36</accession>
<reference evidence="1 2" key="1">
    <citation type="submission" date="2014-09" db="EMBL/GenBank/DDBJ databases">
        <title>Genome sequencing and annotation of Bacillus Okhensis strain Kh10-101T.</title>
        <authorList>
            <person name="Prakash J.S."/>
        </authorList>
    </citation>
    <scope>NUCLEOTIDE SEQUENCE [LARGE SCALE GENOMIC DNA]</scope>
    <source>
        <strain evidence="2">Kh10-101T</strain>
    </source>
</reference>
<dbReference type="EMBL" id="JRJU01000004">
    <property type="protein sequence ID" value="KHF41247.1"/>
    <property type="molecule type" value="Genomic_DNA"/>
</dbReference>
<dbReference type="eggNOG" id="COG0824">
    <property type="taxonomic scope" value="Bacteria"/>
</dbReference>
<dbReference type="OrthoDB" id="6117985at2"/>
<dbReference type="PANTHER" id="PTHR31793">
    <property type="entry name" value="4-HYDROXYBENZOYL-COA THIOESTERASE FAMILY MEMBER"/>
    <property type="match status" value="1"/>
</dbReference>
<proteinExistence type="predicted"/>
<keyword evidence="2" id="KW-1185">Reference proteome</keyword>
<evidence type="ECO:0000313" key="2">
    <source>
        <dbReference type="Proteomes" id="UP000030832"/>
    </source>
</evidence>
<protein>
    <submittedName>
        <fullName evidence="1">3-hydroxyacyl-CoA dehydrogenase</fullName>
    </submittedName>
</protein>
<dbReference type="STRING" id="333138.LQ50_05680"/>
<dbReference type="Pfam" id="PF13279">
    <property type="entry name" value="4HBT_2"/>
    <property type="match status" value="1"/>
</dbReference>
<evidence type="ECO:0000313" key="1">
    <source>
        <dbReference type="EMBL" id="KHF41247.1"/>
    </source>
</evidence>
<gene>
    <name evidence="1" type="ORF">LQ50_05680</name>
</gene>
<dbReference type="GO" id="GO:0047617">
    <property type="term" value="F:fatty acyl-CoA hydrolase activity"/>
    <property type="evidence" value="ECO:0007669"/>
    <property type="project" value="TreeGrafter"/>
</dbReference>
<dbReference type="Proteomes" id="UP000030832">
    <property type="component" value="Unassembled WGS sequence"/>
</dbReference>
<sequence length="157" mass="18167">MVLEPFTYKDHVRKEWVDYNGHMNDAEYAKVFSLSVDSFMDYIGLDEAARQSLDYTIFTLETHLCYAKEAHEGEELTVDVQLLDDDAKRLHVFFTMKNREGIEIATSEQMLMGMDTAKGRPAPFPPVISDIIEKIRNEHELMPRPTQVGRQIGIKKR</sequence>
<dbReference type="InterPro" id="IPR050563">
    <property type="entry name" value="4-hydroxybenzoyl-CoA_TE"/>
</dbReference>
<dbReference type="PANTHER" id="PTHR31793:SF2">
    <property type="entry name" value="BLR1345 PROTEIN"/>
    <property type="match status" value="1"/>
</dbReference>
<dbReference type="RefSeq" id="WP_034626807.1">
    <property type="nucleotide sequence ID" value="NZ_JRJU01000004.1"/>
</dbReference>
<dbReference type="CDD" id="cd00586">
    <property type="entry name" value="4HBT"/>
    <property type="match status" value="1"/>
</dbReference>
<dbReference type="InterPro" id="IPR029069">
    <property type="entry name" value="HotDog_dom_sf"/>
</dbReference>
<organism evidence="1 2">
    <name type="scientific">Halalkalibacter okhensis</name>
    <dbReference type="NCBI Taxonomy" id="333138"/>
    <lineage>
        <taxon>Bacteria</taxon>
        <taxon>Bacillati</taxon>
        <taxon>Bacillota</taxon>
        <taxon>Bacilli</taxon>
        <taxon>Bacillales</taxon>
        <taxon>Bacillaceae</taxon>
        <taxon>Halalkalibacter</taxon>
    </lineage>
</organism>
<dbReference type="SUPFAM" id="SSF54637">
    <property type="entry name" value="Thioesterase/thiol ester dehydrase-isomerase"/>
    <property type="match status" value="1"/>
</dbReference>